<evidence type="ECO:0000256" key="1">
    <source>
        <dbReference type="ARBA" id="ARBA00004141"/>
    </source>
</evidence>
<feature type="transmembrane region" description="Helical" evidence="7">
    <location>
        <begin position="124"/>
        <end position="146"/>
    </location>
</feature>
<evidence type="ECO:0000256" key="2">
    <source>
        <dbReference type="ARBA" id="ARBA00022692"/>
    </source>
</evidence>
<reference evidence="9 10" key="1">
    <citation type="submission" date="2024-01" db="EMBL/GenBank/DDBJ databases">
        <title>Complete genome of Cladobotryum mycophilum ATHUM6906.</title>
        <authorList>
            <person name="Christinaki A.C."/>
            <person name="Myridakis A.I."/>
            <person name="Kouvelis V.N."/>
        </authorList>
    </citation>
    <scope>NUCLEOTIDE SEQUENCE [LARGE SCALE GENOMIC DNA]</scope>
    <source>
        <strain evidence="9 10">ATHUM6906</strain>
    </source>
</reference>
<dbReference type="PANTHER" id="PTHR33048">
    <property type="entry name" value="PTH11-LIKE INTEGRAL MEMBRANE PROTEIN (AFU_ORTHOLOGUE AFUA_5G11245)"/>
    <property type="match status" value="1"/>
</dbReference>
<organism evidence="9 10">
    <name type="scientific">Cladobotryum mycophilum</name>
    <dbReference type="NCBI Taxonomy" id="491253"/>
    <lineage>
        <taxon>Eukaryota</taxon>
        <taxon>Fungi</taxon>
        <taxon>Dikarya</taxon>
        <taxon>Ascomycota</taxon>
        <taxon>Pezizomycotina</taxon>
        <taxon>Sordariomycetes</taxon>
        <taxon>Hypocreomycetidae</taxon>
        <taxon>Hypocreales</taxon>
        <taxon>Hypocreaceae</taxon>
        <taxon>Cladobotryum</taxon>
    </lineage>
</organism>
<sequence length="373" mass="41715">MAGDNVDLTEYNGAPLVRACIFFLVMSWWAVSLRIYTRAVIINSLKMDDWLMLVSQAIFTASCAFIFEGVKKGMGRHNDAITDDDAKVAALKWQAVATITYILNMMFIKLSIGVFLLRLSVKTIYNYIIRTSLTIIVFWSLGIFVWDILQCMPVEKQWDYRITRGSVPRLGVLSLLLMLLALLPIPMLWSVKMSKQAKATVIVILGLGIFASIATLIRFRFLDTLQDSGDLLFSSTEAMIWTIIEPGVAIVASSLATIRPLLRAMKIHGFEADRTSSTITSSHARIISENRAVPCTIRKFGPNDISLKDIEAGYDSKAFDPPSKNAKCHDHEVESSQDSPSWHTHSTMDHSLDQYNYEETGHIGMGPRGVRKG</sequence>
<feature type="transmembrane region" description="Helical" evidence="7">
    <location>
        <begin position="239"/>
        <end position="258"/>
    </location>
</feature>
<feature type="transmembrane region" description="Helical" evidence="7">
    <location>
        <begin position="201"/>
        <end position="219"/>
    </location>
</feature>
<keyword evidence="3 7" id="KW-1133">Transmembrane helix</keyword>
<dbReference type="InterPro" id="IPR049326">
    <property type="entry name" value="Rhodopsin_dom_fungi"/>
</dbReference>
<feature type="region of interest" description="Disordered" evidence="6">
    <location>
        <begin position="323"/>
        <end position="348"/>
    </location>
</feature>
<evidence type="ECO:0000256" key="5">
    <source>
        <dbReference type="ARBA" id="ARBA00038359"/>
    </source>
</evidence>
<gene>
    <name evidence="9" type="ORF">PT974_06685</name>
</gene>
<evidence type="ECO:0000259" key="8">
    <source>
        <dbReference type="Pfam" id="PF20684"/>
    </source>
</evidence>
<feature type="transmembrane region" description="Helical" evidence="7">
    <location>
        <begin position="166"/>
        <end position="189"/>
    </location>
</feature>
<protein>
    <recommendedName>
        <fullName evidence="8">Rhodopsin domain-containing protein</fullName>
    </recommendedName>
</protein>
<evidence type="ECO:0000256" key="3">
    <source>
        <dbReference type="ARBA" id="ARBA00022989"/>
    </source>
</evidence>
<dbReference type="Proteomes" id="UP001338125">
    <property type="component" value="Unassembled WGS sequence"/>
</dbReference>
<evidence type="ECO:0000256" key="6">
    <source>
        <dbReference type="SAM" id="MobiDB-lite"/>
    </source>
</evidence>
<comment type="subcellular location">
    <subcellularLocation>
        <location evidence="1">Membrane</location>
        <topology evidence="1">Multi-pass membrane protein</topology>
    </subcellularLocation>
</comment>
<name>A0ABR0SN96_9HYPO</name>
<feature type="transmembrane region" description="Helical" evidence="7">
    <location>
        <begin position="16"/>
        <end position="37"/>
    </location>
</feature>
<keyword evidence="4 7" id="KW-0472">Membrane</keyword>
<comment type="similarity">
    <text evidence="5">Belongs to the SAT4 family.</text>
</comment>
<dbReference type="InterPro" id="IPR052337">
    <property type="entry name" value="SAT4-like"/>
</dbReference>
<comment type="caution">
    <text evidence="9">The sequence shown here is derived from an EMBL/GenBank/DDBJ whole genome shotgun (WGS) entry which is preliminary data.</text>
</comment>
<feature type="transmembrane region" description="Helical" evidence="7">
    <location>
        <begin position="49"/>
        <end position="67"/>
    </location>
</feature>
<feature type="domain" description="Rhodopsin" evidence="8">
    <location>
        <begin position="33"/>
        <end position="263"/>
    </location>
</feature>
<dbReference type="PANTHER" id="PTHR33048:SF96">
    <property type="entry name" value="INTEGRAL MEMBRANE PROTEIN"/>
    <property type="match status" value="1"/>
</dbReference>
<dbReference type="EMBL" id="JAVFKD010000012">
    <property type="protein sequence ID" value="KAK5993256.1"/>
    <property type="molecule type" value="Genomic_DNA"/>
</dbReference>
<evidence type="ECO:0000313" key="9">
    <source>
        <dbReference type="EMBL" id="KAK5993256.1"/>
    </source>
</evidence>
<keyword evidence="10" id="KW-1185">Reference proteome</keyword>
<feature type="compositionally biased region" description="Polar residues" evidence="6">
    <location>
        <begin position="336"/>
        <end position="345"/>
    </location>
</feature>
<evidence type="ECO:0000313" key="10">
    <source>
        <dbReference type="Proteomes" id="UP001338125"/>
    </source>
</evidence>
<dbReference type="Pfam" id="PF20684">
    <property type="entry name" value="Fung_rhodopsin"/>
    <property type="match status" value="1"/>
</dbReference>
<keyword evidence="2 7" id="KW-0812">Transmembrane</keyword>
<evidence type="ECO:0000256" key="7">
    <source>
        <dbReference type="SAM" id="Phobius"/>
    </source>
</evidence>
<evidence type="ECO:0000256" key="4">
    <source>
        <dbReference type="ARBA" id="ARBA00023136"/>
    </source>
</evidence>
<proteinExistence type="inferred from homology"/>
<accession>A0ABR0SN96</accession>
<feature type="transmembrane region" description="Helical" evidence="7">
    <location>
        <begin position="93"/>
        <end position="117"/>
    </location>
</feature>